<sequence length="105" mass="11558">MNYSFKSIVLALLVAMMAVACLGDLIAMEYYYGTAQCQGGRPDSYKFPTGQCLGGQYIYTCDMDAKTLTIFSYNLTKHACSGQHTTEVLQFGECESGWEFGCVEA</sequence>
<dbReference type="RefSeq" id="XP_004362227.1">
    <property type="nucleotide sequence ID" value="XM_004362170.1"/>
</dbReference>
<name>F4PJ90_CACFS</name>
<protein>
    <recommendedName>
        <fullName evidence="4">Chitin-binding type-2 domain-containing protein</fullName>
    </recommendedName>
</protein>
<evidence type="ECO:0000256" key="1">
    <source>
        <dbReference type="SAM" id="SignalP"/>
    </source>
</evidence>
<evidence type="ECO:0000313" key="2">
    <source>
        <dbReference type="EMBL" id="EGG24376.1"/>
    </source>
</evidence>
<gene>
    <name evidence="2" type="ORF">DFA_06526</name>
</gene>
<accession>F4PJ90</accession>
<keyword evidence="3" id="KW-1185">Reference proteome</keyword>
<feature type="signal peptide" evidence="1">
    <location>
        <begin position="1"/>
        <end position="23"/>
    </location>
</feature>
<dbReference type="PROSITE" id="PS51257">
    <property type="entry name" value="PROKAR_LIPOPROTEIN"/>
    <property type="match status" value="1"/>
</dbReference>
<dbReference type="EMBL" id="GL883007">
    <property type="protein sequence ID" value="EGG24376.1"/>
    <property type="molecule type" value="Genomic_DNA"/>
</dbReference>
<feature type="chain" id="PRO_5003320109" description="Chitin-binding type-2 domain-containing protein" evidence="1">
    <location>
        <begin position="24"/>
        <end position="105"/>
    </location>
</feature>
<organism evidence="2 3">
    <name type="scientific">Cavenderia fasciculata</name>
    <name type="common">Slime mold</name>
    <name type="synonym">Dictyostelium fasciculatum</name>
    <dbReference type="NCBI Taxonomy" id="261658"/>
    <lineage>
        <taxon>Eukaryota</taxon>
        <taxon>Amoebozoa</taxon>
        <taxon>Evosea</taxon>
        <taxon>Eumycetozoa</taxon>
        <taxon>Dictyostelia</taxon>
        <taxon>Acytosteliales</taxon>
        <taxon>Cavenderiaceae</taxon>
        <taxon>Cavenderia</taxon>
    </lineage>
</organism>
<evidence type="ECO:0008006" key="4">
    <source>
        <dbReference type="Google" id="ProtNLM"/>
    </source>
</evidence>
<evidence type="ECO:0000313" key="3">
    <source>
        <dbReference type="Proteomes" id="UP000007797"/>
    </source>
</evidence>
<proteinExistence type="predicted"/>
<reference evidence="3" key="1">
    <citation type="journal article" date="2011" name="Genome Res.">
        <title>Phylogeny-wide analysis of social amoeba genomes highlights ancient origins for complex intercellular communication.</title>
        <authorList>
            <person name="Heidel A.J."/>
            <person name="Lawal H.M."/>
            <person name="Felder M."/>
            <person name="Schilde C."/>
            <person name="Helps N.R."/>
            <person name="Tunggal B."/>
            <person name="Rivero F."/>
            <person name="John U."/>
            <person name="Schleicher M."/>
            <person name="Eichinger L."/>
            <person name="Platzer M."/>
            <person name="Noegel A.A."/>
            <person name="Schaap P."/>
            <person name="Gloeckner G."/>
        </authorList>
    </citation>
    <scope>NUCLEOTIDE SEQUENCE [LARGE SCALE GENOMIC DNA]</scope>
    <source>
        <strain evidence="3">SH3</strain>
    </source>
</reference>
<dbReference type="Proteomes" id="UP000007797">
    <property type="component" value="Unassembled WGS sequence"/>
</dbReference>
<dbReference type="AlphaFoldDB" id="F4PJ90"/>
<dbReference type="KEGG" id="dfa:DFA_06526"/>
<dbReference type="GeneID" id="14876544"/>
<keyword evidence="1" id="KW-0732">Signal</keyword>